<gene>
    <name evidence="7" type="primary">sbnD</name>
    <name evidence="7" type="ORF">CROST_045630</name>
</gene>
<sequence>MKMWKRNLIVCWFGMFITNIGMSQIAPVLPLYIRHLGVHNSALVEEFSGIAFGITFIISAIFSPIWGQAADKFGRKPMLLRASLGMGIVIFSMGFASNVYVLIGLRLLQGVITGYSTACTTLIATQTDKEHAGFALGTLSTASIAGSLLGPTIGGFIEEVFGTQNVFYITGMLLIIVFIATMIFVKEKFVRSNEKISTTKEVWNSVPEKSLTITVLVTFFILTLALYSIEPIMTEYVSKISTNNNHVALMAGIVFSASGLANIIAAPKLGKISDKIGPHKVILVALIIAGLVFIPQAFVKNPWQLMFLRFLLGLASGGLTPSVNILVKKITPNAITGRIFGFSMSAGYLGVFGGSVLGGQVSAHLGIRYVFFITSALLIVNAVWVYFKVYKKLNLKSI</sequence>
<dbReference type="Pfam" id="PF07690">
    <property type="entry name" value="MFS_1"/>
    <property type="match status" value="1"/>
</dbReference>
<keyword evidence="7" id="KW-0614">Plasmid</keyword>
<dbReference type="EMBL" id="CP096984">
    <property type="protein sequence ID" value="URZ13785.1"/>
    <property type="molecule type" value="Genomic_DNA"/>
</dbReference>
<accession>A0A1S8LYX4</accession>
<proteinExistence type="predicted"/>
<dbReference type="STRING" id="84029.CROST_11710"/>
<dbReference type="SUPFAM" id="SSF103473">
    <property type="entry name" value="MFS general substrate transporter"/>
    <property type="match status" value="1"/>
</dbReference>
<dbReference type="AlphaFoldDB" id="A0A1S8LYX4"/>
<dbReference type="Pfam" id="PF00083">
    <property type="entry name" value="Sugar_tr"/>
    <property type="match status" value="1"/>
</dbReference>
<evidence type="ECO:0000256" key="2">
    <source>
        <dbReference type="ARBA" id="ARBA00022448"/>
    </source>
</evidence>
<dbReference type="GO" id="GO:0022857">
    <property type="term" value="F:transmembrane transporter activity"/>
    <property type="evidence" value="ECO:0007669"/>
    <property type="project" value="InterPro"/>
</dbReference>
<dbReference type="InterPro" id="IPR020846">
    <property type="entry name" value="MFS_dom"/>
</dbReference>
<keyword evidence="4" id="KW-0812">Transmembrane</keyword>
<geneLocation type="plasmid" evidence="7 8">
    <name>p330</name>
</geneLocation>
<keyword evidence="8" id="KW-1185">Reference proteome</keyword>
<evidence type="ECO:0000313" key="8">
    <source>
        <dbReference type="Proteomes" id="UP000190951"/>
    </source>
</evidence>
<dbReference type="Gene3D" id="1.20.1250.20">
    <property type="entry name" value="MFS general substrate transporter like domains"/>
    <property type="match status" value="2"/>
</dbReference>
<reference evidence="7 8" key="1">
    <citation type="submission" date="2022-04" db="EMBL/GenBank/DDBJ databases">
        <title>Genome sequence of C. roseum typestrain.</title>
        <authorList>
            <person name="Poehlein A."/>
            <person name="Schoch T."/>
            <person name="Duerre P."/>
            <person name="Daniel R."/>
        </authorList>
    </citation>
    <scope>NUCLEOTIDE SEQUENCE [LARGE SCALE GENOMIC DNA]</scope>
    <source>
        <strain evidence="7 8">DSM 7320</strain>
        <plasmid evidence="7 8">p330</plasmid>
    </source>
</reference>
<dbReference type="InterPro" id="IPR011701">
    <property type="entry name" value="MFS"/>
</dbReference>
<keyword evidence="6" id="KW-0472">Membrane</keyword>
<evidence type="ECO:0000313" key="7">
    <source>
        <dbReference type="EMBL" id="URZ13785.1"/>
    </source>
</evidence>
<dbReference type="Proteomes" id="UP000190951">
    <property type="component" value="Plasmid p330"/>
</dbReference>
<comment type="subcellular location">
    <subcellularLocation>
        <location evidence="1">Cell membrane</location>
        <topology evidence="1">Multi-pass membrane protein</topology>
    </subcellularLocation>
</comment>
<dbReference type="RefSeq" id="WP_077834755.1">
    <property type="nucleotide sequence ID" value="NZ_CP096984.1"/>
</dbReference>
<dbReference type="InterPro" id="IPR005828">
    <property type="entry name" value="MFS_sugar_transport-like"/>
</dbReference>
<dbReference type="PANTHER" id="PTHR43414:SF6">
    <property type="entry name" value="MULTIDRUG RESISTANCE PROTEIN MDTG"/>
    <property type="match status" value="1"/>
</dbReference>
<evidence type="ECO:0000256" key="4">
    <source>
        <dbReference type="ARBA" id="ARBA00022692"/>
    </source>
</evidence>
<name>A0A1S8LYX4_9CLOT</name>
<organism evidence="7 8">
    <name type="scientific">Clostridium felsineum</name>
    <dbReference type="NCBI Taxonomy" id="36839"/>
    <lineage>
        <taxon>Bacteria</taxon>
        <taxon>Bacillati</taxon>
        <taxon>Bacillota</taxon>
        <taxon>Clostridia</taxon>
        <taxon>Eubacteriales</taxon>
        <taxon>Clostridiaceae</taxon>
        <taxon>Clostridium</taxon>
    </lineage>
</organism>
<keyword evidence="3" id="KW-1003">Cell membrane</keyword>
<evidence type="ECO:0000256" key="3">
    <source>
        <dbReference type="ARBA" id="ARBA00022475"/>
    </source>
</evidence>
<evidence type="ECO:0000256" key="5">
    <source>
        <dbReference type="ARBA" id="ARBA00022989"/>
    </source>
</evidence>
<evidence type="ECO:0000256" key="1">
    <source>
        <dbReference type="ARBA" id="ARBA00004651"/>
    </source>
</evidence>
<dbReference type="PRINTS" id="PR01035">
    <property type="entry name" value="TCRTETA"/>
</dbReference>
<keyword evidence="5" id="KW-1133">Transmembrane helix</keyword>
<dbReference type="InterPro" id="IPR036259">
    <property type="entry name" value="MFS_trans_sf"/>
</dbReference>
<dbReference type="InterPro" id="IPR001958">
    <property type="entry name" value="Tet-R_TetA/multi-R_MdtG-like"/>
</dbReference>
<dbReference type="CDD" id="cd17391">
    <property type="entry name" value="MFS_MdtG_MDR_like"/>
    <property type="match status" value="1"/>
</dbReference>
<keyword evidence="2" id="KW-0813">Transport</keyword>
<dbReference type="KEGG" id="crw:CROST_045630"/>
<dbReference type="PROSITE" id="PS50850">
    <property type="entry name" value="MFS"/>
    <property type="match status" value="1"/>
</dbReference>
<protein>
    <submittedName>
        <fullName evidence="7">Staphyloferrin B transporter</fullName>
    </submittedName>
</protein>
<dbReference type="PANTHER" id="PTHR43414">
    <property type="entry name" value="MULTIDRUG RESISTANCE PROTEIN MDTG"/>
    <property type="match status" value="1"/>
</dbReference>
<evidence type="ECO:0000256" key="6">
    <source>
        <dbReference type="ARBA" id="ARBA00023136"/>
    </source>
</evidence>
<dbReference type="GO" id="GO:0005886">
    <property type="term" value="C:plasma membrane"/>
    <property type="evidence" value="ECO:0007669"/>
    <property type="project" value="UniProtKB-SubCell"/>
</dbReference>